<evidence type="ECO:0008006" key="3">
    <source>
        <dbReference type="Google" id="ProtNLM"/>
    </source>
</evidence>
<dbReference type="PATRIC" id="fig|111780.3.peg.269"/>
<sequence>MLKMMTDSLKIQISLSVTAHTYAKQFSSYQSNSQKTKQVYLNTLAVYAVHNYLNYLGWETSLETSDSWNPLLQSLMNIADLDLVNYGKIECRFVLPNQQWVEIPAEVSSDRSGYIIIQFHESLRQATLLGFVTEVQNNRITLNQLKSIDCLPYHLSQLRRVNHSGTLSKLSSSTIVAKPKTETNQPINLGKWLEGRLETGWQPLEELLIPTKVMAFRSIDQLQPPKEPLLSGVSRFKILELSPLPNSNNGVQKLSLALILNISSLSNEEKDISVKIYPVNQHTYLPQGLEALVLNEQEIPIMQVQADQTETIEFRFSGKEGEFFSIKASLPNCDRIETFVI</sequence>
<accession>K9XPA2</accession>
<evidence type="ECO:0000313" key="2">
    <source>
        <dbReference type="Proteomes" id="UP000010473"/>
    </source>
</evidence>
<gene>
    <name evidence="1" type="ordered locus">Sta7437_0259</name>
</gene>
<dbReference type="Pfam" id="PF08852">
    <property type="entry name" value="DUF1822"/>
    <property type="match status" value="1"/>
</dbReference>
<dbReference type="EMBL" id="CP003653">
    <property type="protein sequence ID" value="AFZ33876.1"/>
    <property type="molecule type" value="Genomic_DNA"/>
</dbReference>
<dbReference type="KEGG" id="scs:Sta7437_0259"/>
<dbReference type="STRING" id="111780.Sta7437_0259"/>
<dbReference type="Proteomes" id="UP000010473">
    <property type="component" value="Chromosome"/>
</dbReference>
<protein>
    <recommendedName>
        <fullName evidence="3">DUF1822 domain-containing protein</fullName>
    </recommendedName>
</protein>
<reference evidence="2" key="1">
    <citation type="journal article" date="2013" name="Proc. Natl. Acad. Sci. U.S.A.">
        <title>Improving the coverage of the cyanobacterial phylum using diversity-driven genome sequencing.</title>
        <authorList>
            <person name="Shih P.M."/>
            <person name="Wu D."/>
            <person name="Latifi A."/>
            <person name="Axen S.D."/>
            <person name="Fewer D.P."/>
            <person name="Talla E."/>
            <person name="Calteau A."/>
            <person name="Cai F."/>
            <person name="Tandeau de Marsac N."/>
            <person name="Rippka R."/>
            <person name="Herdman M."/>
            <person name="Sivonen K."/>
            <person name="Coursin T."/>
            <person name="Laurent T."/>
            <person name="Goodwin L."/>
            <person name="Nolan M."/>
            <person name="Davenport K.W."/>
            <person name="Han C.S."/>
            <person name="Rubin E.M."/>
            <person name="Eisen J.A."/>
            <person name="Woyke T."/>
            <person name="Gugger M."/>
            <person name="Kerfeld C.A."/>
        </authorList>
    </citation>
    <scope>NUCLEOTIDE SEQUENCE [LARGE SCALE GENOMIC DNA]</scope>
    <source>
        <strain evidence="2">ATCC 29371 / PCC 7437</strain>
    </source>
</reference>
<dbReference type="eggNOG" id="COG3415">
    <property type="taxonomic scope" value="Bacteria"/>
</dbReference>
<proteinExistence type="predicted"/>
<dbReference type="HOGENOM" id="CLU_073017_0_0_3"/>
<dbReference type="OrthoDB" id="512705at2"/>
<dbReference type="AlphaFoldDB" id="K9XPA2"/>
<name>K9XPA2_STAC7</name>
<keyword evidence="2" id="KW-1185">Reference proteome</keyword>
<evidence type="ECO:0000313" key="1">
    <source>
        <dbReference type="EMBL" id="AFZ33876.1"/>
    </source>
</evidence>
<dbReference type="InterPro" id="IPR014951">
    <property type="entry name" value="DUF1822"/>
</dbReference>
<organism evidence="1 2">
    <name type="scientific">Stanieria cyanosphaera (strain ATCC 29371 / PCC 7437)</name>
    <dbReference type="NCBI Taxonomy" id="111780"/>
    <lineage>
        <taxon>Bacteria</taxon>
        <taxon>Bacillati</taxon>
        <taxon>Cyanobacteriota</taxon>
        <taxon>Cyanophyceae</taxon>
        <taxon>Pleurocapsales</taxon>
        <taxon>Dermocarpellaceae</taxon>
        <taxon>Stanieria</taxon>
    </lineage>
</organism>